<dbReference type="Proteomes" id="UP000076532">
    <property type="component" value="Unassembled WGS sequence"/>
</dbReference>
<dbReference type="OrthoDB" id="244495at2759"/>
<name>A0A166J1L7_9AGAM</name>
<dbReference type="AlphaFoldDB" id="A0A166J1L7"/>
<sequence>MATAHGPVYPTHPTAFQAPASRMAHHPGPSSSAKPPASTPPSKPDPYYGHEHTTRLCGRFITHLFACPEYPPTSCGLQTKLPHFIAYALHRTKLHTAVTFAALVLLQRLKARFPTAGPPAIVYSSPPS</sequence>
<evidence type="ECO:0008006" key="4">
    <source>
        <dbReference type="Google" id="ProtNLM"/>
    </source>
</evidence>
<evidence type="ECO:0000313" key="2">
    <source>
        <dbReference type="EMBL" id="KZP20387.1"/>
    </source>
</evidence>
<feature type="region of interest" description="Disordered" evidence="1">
    <location>
        <begin position="1"/>
        <end position="50"/>
    </location>
</feature>
<feature type="compositionally biased region" description="Low complexity" evidence="1">
    <location>
        <begin position="27"/>
        <end position="36"/>
    </location>
</feature>
<reference evidence="2 3" key="1">
    <citation type="journal article" date="2016" name="Mol. Biol. Evol.">
        <title>Comparative Genomics of Early-Diverging Mushroom-Forming Fungi Provides Insights into the Origins of Lignocellulose Decay Capabilities.</title>
        <authorList>
            <person name="Nagy L.G."/>
            <person name="Riley R."/>
            <person name="Tritt A."/>
            <person name="Adam C."/>
            <person name="Daum C."/>
            <person name="Floudas D."/>
            <person name="Sun H."/>
            <person name="Yadav J.S."/>
            <person name="Pangilinan J."/>
            <person name="Larsson K.H."/>
            <person name="Matsuura K."/>
            <person name="Barry K."/>
            <person name="Labutti K."/>
            <person name="Kuo R."/>
            <person name="Ohm R.A."/>
            <person name="Bhattacharya S.S."/>
            <person name="Shirouzu T."/>
            <person name="Yoshinaga Y."/>
            <person name="Martin F.M."/>
            <person name="Grigoriev I.V."/>
            <person name="Hibbett D.S."/>
        </authorList>
    </citation>
    <scope>NUCLEOTIDE SEQUENCE [LARGE SCALE GENOMIC DNA]</scope>
    <source>
        <strain evidence="2 3">CBS 109695</strain>
    </source>
</reference>
<protein>
    <recommendedName>
        <fullName evidence="4">Cyclin N-terminal domain-containing protein</fullName>
    </recommendedName>
</protein>
<gene>
    <name evidence="2" type="ORF">FIBSPDRAFT_954551</name>
</gene>
<evidence type="ECO:0000313" key="3">
    <source>
        <dbReference type="Proteomes" id="UP000076532"/>
    </source>
</evidence>
<evidence type="ECO:0000256" key="1">
    <source>
        <dbReference type="SAM" id="MobiDB-lite"/>
    </source>
</evidence>
<proteinExistence type="predicted"/>
<keyword evidence="3" id="KW-1185">Reference proteome</keyword>
<organism evidence="2 3">
    <name type="scientific">Athelia psychrophila</name>
    <dbReference type="NCBI Taxonomy" id="1759441"/>
    <lineage>
        <taxon>Eukaryota</taxon>
        <taxon>Fungi</taxon>
        <taxon>Dikarya</taxon>
        <taxon>Basidiomycota</taxon>
        <taxon>Agaricomycotina</taxon>
        <taxon>Agaricomycetes</taxon>
        <taxon>Agaricomycetidae</taxon>
        <taxon>Atheliales</taxon>
        <taxon>Atheliaceae</taxon>
        <taxon>Athelia</taxon>
    </lineage>
</organism>
<accession>A0A166J1L7</accession>
<dbReference type="EMBL" id="KV417555">
    <property type="protein sequence ID" value="KZP20387.1"/>
    <property type="molecule type" value="Genomic_DNA"/>
</dbReference>
<dbReference type="STRING" id="436010.A0A166J1L7"/>